<dbReference type="EMBL" id="CM000767">
    <property type="protein sequence ID" value="OQU79711.1"/>
    <property type="molecule type" value="Genomic_DNA"/>
</dbReference>
<proteinExistence type="predicted"/>
<dbReference type="Proteomes" id="UP000000768">
    <property type="component" value="Chromosome 8"/>
</dbReference>
<reference evidence="2" key="2">
    <citation type="journal article" date="2018" name="Plant J.">
        <title>The Sorghum bicolor reference genome: improved assembly, gene annotations, a transcriptome atlas, and signatures of genome organization.</title>
        <authorList>
            <person name="McCormick R.F."/>
            <person name="Truong S.K."/>
            <person name="Sreedasyam A."/>
            <person name="Jenkins J."/>
            <person name="Shu S."/>
            <person name="Sims D."/>
            <person name="Kennedy M."/>
            <person name="Amirebrahimi M."/>
            <person name="Weers B.D."/>
            <person name="McKinley B."/>
            <person name="Mattison A."/>
            <person name="Morishige D.T."/>
            <person name="Grimwood J."/>
            <person name="Schmutz J."/>
            <person name="Mullet J.E."/>
        </authorList>
    </citation>
    <scope>NUCLEOTIDE SEQUENCE [LARGE SCALE GENOMIC DNA]</scope>
    <source>
        <strain evidence="2">cv. BTx623</strain>
    </source>
</reference>
<accession>A0A1Z5R8D9</accession>
<reference evidence="1 2" key="1">
    <citation type="journal article" date="2009" name="Nature">
        <title>The Sorghum bicolor genome and the diversification of grasses.</title>
        <authorList>
            <person name="Paterson A.H."/>
            <person name="Bowers J.E."/>
            <person name="Bruggmann R."/>
            <person name="Dubchak I."/>
            <person name="Grimwood J."/>
            <person name="Gundlach H."/>
            <person name="Haberer G."/>
            <person name="Hellsten U."/>
            <person name="Mitros T."/>
            <person name="Poliakov A."/>
            <person name="Schmutz J."/>
            <person name="Spannagl M."/>
            <person name="Tang H."/>
            <person name="Wang X."/>
            <person name="Wicker T."/>
            <person name="Bharti A.K."/>
            <person name="Chapman J."/>
            <person name="Feltus F.A."/>
            <person name="Gowik U."/>
            <person name="Grigoriev I.V."/>
            <person name="Lyons E."/>
            <person name="Maher C.A."/>
            <person name="Martis M."/>
            <person name="Narechania A."/>
            <person name="Otillar R.P."/>
            <person name="Penning B.W."/>
            <person name="Salamov A.A."/>
            <person name="Wang Y."/>
            <person name="Zhang L."/>
            <person name="Carpita N.C."/>
            <person name="Freeling M."/>
            <person name="Gingle A.R."/>
            <person name="Hash C.T."/>
            <person name="Keller B."/>
            <person name="Klein P."/>
            <person name="Kresovich S."/>
            <person name="McCann M.C."/>
            <person name="Ming R."/>
            <person name="Peterson D.G."/>
            <person name="Mehboob-ur-Rahman"/>
            <person name="Ware D."/>
            <person name="Westhoff P."/>
            <person name="Mayer K.F."/>
            <person name="Messing J."/>
            <person name="Rokhsar D.S."/>
        </authorList>
    </citation>
    <scope>NUCLEOTIDE SEQUENCE [LARGE SCALE GENOMIC DNA]</scope>
    <source>
        <strain evidence="2">cv. BTx623</strain>
    </source>
</reference>
<keyword evidence="2" id="KW-1185">Reference proteome</keyword>
<dbReference type="Gramene" id="OQU79711">
    <property type="protein sequence ID" value="OQU79711"/>
    <property type="gene ID" value="SORBI_3008G185066"/>
</dbReference>
<dbReference type="InParanoid" id="A0A1Z5R8D9"/>
<gene>
    <name evidence="1" type="ORF">SORBI_3008G185066</name>
</gene>
<organism evidence="1 2">
    <name type="scientific">Sorghum bicolor</name>
    <name type="common">Sorghum</name>
    <name type="synonym">Sorghum vulgare</name>
    <dbReference type="NCBI Taxonomy" id="4558"/>
    <lineage>
        <taxon>Eukaryota</taxon>
        <taxon>Viridiplantae</taxon>
        <taxon>Streptophyta</taxon>
        <taxon>Embryophyta</taxon>
        <taxon>Tracheophyta</taxon>
        <taxon>Spermatophyta</taxon>
        <taxon>Magnoliopsida</taxon>
        <taxon>Liliopsida</taxon>
        <taxon>Poales</taxon>
        <taxon>Poaceae</taxon>
        <taxon>PACMAD clade</taxon>
        <taxon>Panicoideae</taxon>
        <taxon>Andropogonodae</taxon>
        <taxon>Andropogoneae</taxon>
        <taxon>Sorghinae</taxon>
        <taxon>Sorghum</taxon>
    </lineage>
</organism>
<evidence type="ECO:0000313" key="2">
    <source>
        <dbReference type="Proteomes" id="UP000000768"/>
    </source>
</evidence>
<evidence type="ECO:0000313" key="1">
    <source>
        <dbReference type="EMBL" id="OQU79711.1"/>
    </source>
</evidence>
<sequence length="50" mass="5374">MRSRAVPCCCCCSVPGRPLRQHLRCPSPFPPGAAVPCFLPTSTSSHLVFC</sequence>
<dbReference type="AlphaFoldDB" id="A0A1Z5R8D9"/>
<name>A0A1Z5R8D9_SORBI</name>
<protein>
    <submittedName>
        <fullName evidence="1">Uncharacterized protein</fullName>
    </submittedName>
</protein>